<gene>
    <name evidence="1" type="ORF">MRB53_031913</name>
</gene>
<sequence>MLENQIPLLVLERLFNLVPEKNDKETVTSLALHFFKPAIESTESDTNEISIEVNNGNGVGIQGNNSHSTEQLHLLHIIQQSLLPSYDKSQRSMPNEMDSIPKDNHRPHSMPQCVSVLRDHGIKFEQKRNSTRIMDISFEGGHLQIPQLVINDSTRSILLNLMAFEQCYSKCSNDVTTYVNFMDGLINGPKDVSYLQHMKIIVHRLGSEEAVARLFNQLCREMAFDTDDNGNLSLVSKMIDRFIQKKRHKWWASLKHEYLRHPWAIISICAAMFLLGLTVMGTLYAILSFHMHRS</sequence>
<name>A0ACC2KQV2_PERAE</name>
<comment type="caution">
    <text evidence="1">The sequence shown here is derived from an EMBL/GenBank/DDBJ whole genome shotgun (WGS) entry which is preliminary data.</text>
</comment>
<dbReference type="EMBL" id="CM056818">
    <property type="protein sequence ID" value="KAJ8623384.1"/>
    <property type="molecule type" value="Genomic_DNA"/>
</dbReference>
<evidence type="ECO:0000313" key="1">
    <source>
        <dbReference type="EMBL" id="KAJ8623384.1"/>
    </source>
</evidence>
<protein>
    <submittedName>
        <fullName evidence="1">Uncharacterized protein</fullName>
    </submittedName>
</protein>
<accession>A0ACC2KQV2</accession>
<organism evidence="1 2">
    <name type="scientific">Persea americana</name>
    <name type="common">Avocado</name>
    <dbReference type="NCBI Taxonomy" id="3435"/>
    <lineage>
        <taxon>Eukaryota</taxon>
        <taxon>Viridiplantae</taxon>
        <taxon>Streptophyta</taxon>
        <taxon>Embryophyta</taxon>
        <taxon>Tracheophyta</taxon>
        <taxon>Spermatophyta</taxon>
        <taxon>Magnoliopsida</taxon>
        <taxon>Magnoliidae</taxon>
        <taxon>Laurales</taxon>
        <taxon>Lauraceae</taxon>
        <taxon>Persea</taxon>
    </lineage>
</organism>
<evidence type="ECO:0000313" key="2">
    <source>
        <dbReference type="Proteomes" id="UP001234297"/>
    </source>
</evidence>
<reference evidence="1 2" key="1">
    <citation type="journal article" date="2022" name="Hortic Res">
        <title>A haplotype resolved chromosomal level avocado genome allows analysis of novel avocado genes.</title>
        <authorList>
            <person name="Nath O."/>
            <person name="Fletcher S.J."/>
            <person name="Hayward A."/>
            <person name="Shaw L.M."/>
            <person name="Masouleh A.K."/>
            <person name="Furtado A."/>
            <person name="Henry R.J."/>
            <person name="Mitter N."/>
        </authorList>
    </citation>
    <scope>NUCLEOTIDE SEQUENCE [LARGE SCALE GENOMIC DNA]</scope>
    <source>
        <strain evidence="2">cv. Hass</strain>
    </source>
</reference>
<proteinExistence type="predicted"/>
<keyword evidence="2" id="KW-1185">Reference proteome</keyword>
<dbReference type="Proteomes" id="UP001234297">
    <property type="component" value="Chromosome 10"/>
</dbReference>